<dbReference type="InterPro" id="IPR022495">
    <property type="entry name" value="Bud32"/>
</dbReference>
<organism evidence="12">
    <name type="scientific">Percolomonas cosmopolitus</name>
    <dbReference type="NCBI Taxonomy" id="63605"/>
    <lineage>
        <taxon>Eukaryota</taxon>
        <taxon>Discoba</taxon>
        <taxon>Heterolobosea</taxon>
        <taxon>Tetramitia</taxon>
        <taxon>Eutetramitia</taxon>
        <taxon>Percolomonadidae</taxon>
        <taxon>Percolomonas</taxon>
    </lineage>
</organism>
<evidence type="ECO:0000256" key="2">
    <source>
        <dbReference type="ARBA" id="ARBA00012513"/>
    </source>
</evidence>
<dbReference type="PANTHER" id="PTHR12209">
    <property type="entry name" value="NON-SPECIFIC SERINE/THREONINE PROTEIN KINASE"/>
    <property type="match status" value="1"/>
</dbReference>
<dbReference type="GO" id="GO:0070525">
    <property type="term" value="P:tRNA threonylcarbamoyladenosine metabolic process"/>
    <property type="evidence" value="ECO:0007669"/>
    <property type="project" value="TreeGrafter"/>
</dbReference>
<evidence type="ECO:0000256" key="6">
    <source>
        <dbReference type="ARBA" id="ARBA00022741"/>
    </source>
</evidence>
<evidence type="ECO:0000256" key="8">
    <source>
        <dbReference type="ARBA" id="ARBA00022840"/>
    </source>
</evidence>
<evidence type="ECO:0000256" key="9">
    <source>
        <dbReference type="ARBA" id="ARBA00047899"/>
    </source>
</evidence>
<dbReference type="InterPro" id="IPR008266">
    <property type="entry name" value="Tyr_kinase_AS"/>
</dbReference>
<dbReference type="EMBL" id="HBGD01005333">
    <property type="protein sequence ID" value="CAD9081177.1"/>
    <property type="molecule type" value="Transcribed_RNA"/>
</dbReference>
<accession>A0A7S1PFS0</accession>
<keyword evidence="4" id="KW-0808">Transferase</keyword>
<dbReference type="GO" id="GO:0000408">
    <property type="term" value="C:EKC/KEOPS complex"/>
    <property type="evidence" value="ECO:0007669"/>
    <property type="project" value="TreeGrafter"/>
</dbReference>
<evidence type="ECO:0000313" key="12">
    <source>
        <dbReference type="EMBL" id="CAD9081177.1"/>
    </source>
</evidence>
<evidence type="ECO:0000256" key="7">
    <source>
        <dbReference type="ARBA" id="ARBA00022777"/>
    </source>
</evidence>
<dbReference type="GO" id="GO:0005829">
    <property type="term" value="C:cytosol"/>
    <property type="evidence" value="ECO:0007669"/>
    <property type="project" value="TreeGrafter"/>
</dbReference>
<keyword evidence="7" id="KW-0418">Kinase</keyword>
<sequence>MTTTTTTASLPAQKHWPNTTLLAQGAEARVYLVPINALISFSTDVFSPPSTNQHEKVSTPENKCLFSSSSHFIYKHRLSKSYRHPSLDRSILSSRLSAEARNILRALQCGIQAPFVFRVESDSLWMEYINGIALRNLFENVHERVRHVALCRSVGWDIATMHKSDLIHGDLTTSNLMVRYKHDNDNTSDDKGAEVDWERPVFIDFGLSYVSAHTEDKAVDLYVLERAILSTHKDASELFKAILEGYQSAGWEEAKAVIKTFEAVRLRGRKREMVG</sequence>
<keyword evidence="5" id="KW-0819">tRNA processing</keyword>
<comment type="catalytic activity">
    <reaction evidence="10">
        <text>L-seryl-[protein] + ATP = O-phospho-L-seryl-[protein] + ADP + H(+)</text>
        <dbReference type="Rhea" id="RHEA:17989"/>
        <dbReference type="Rhea" id="RHEA-COMP:9863"/>
        <dbReference type="Rhea" id="RHEA-COMP:11604"/>
        <dbReference type="ChEBI" id="CHEBI:15378"/>
        <dbReference type="ChEBI" id="CHEBI:29999"/>
        <dbReference type="ChEBI" id="CHEBI:30616"/>
        <dbReference type="ChEBI" id="CHEBI:83421"/>
        <dbReference type="ChEBI" id="CHEBI:456216"/>
        <dbReference type="EC" id="2.7.11.1"/>
    </reaction>
</comment>
<name>A0A7S1PFS0_9EUKA</name>
<dbReference type="EC" id="2.7.11.1" evidence="2"/>
<comment type="similarity">
    <text evidence="1">Belongs to the protein kinase superfamily. BUD32 family.</text>
</comment>
<dbReference type="PROSITE" id="PS50011">
    <property type="entry name" value="PROTEIN_KINASE_DOM"/>
    <property type="match status" value="1"/>
</dbReference>
<dbReference type="GO" id="GO:0004674">
    <property type="term" value="F:protein serine/threonine kinase activity"/>
    <property type="evidence" value="ECO:0007669"/>
    <property type="project" value="UniProtKB-KW"/>
</dbReference>
<evidence type="ECO:0000256" key="10">
    <source>
        <dbReference type="ARBA" id="ARBA00048679"/>
    </source>
</evidence>
<proteinExistence type="inferred from homology"/>
<dbReference type="Pfam" id="PF01163">
    <property type="entry name" value="RIO1"/>
    <property type="match status" value="1"/>
</dbReference>
<dbReference type="InterPro" id="IPR000719">
    <property type="entry name" value="Prot_kinase_dom"/>
</dbReference>
<dbReference type="Gene3D" id="1.10.510.10">
    <property type="entry name" value="Transferase(Phosphotransferase) domain 1"/>
    <property type="match status" value="1"/>
</dbReference>
<dbReference type="Gene3D" id="3.30.200.20">
    <property type="entry name" value="Phosphorylase Kinase, domain 1"/>
    <property type="match status" value="1"/>
</dbReference>
<evidence type="ECO:0000256" key="3">
    <source>
        <dbReference type="ARBA" id="ARBA00022527"/>
    </source>
</evidence>
<keyword evidence="6" id="KW-0547">Nucleotide-binding</keyword>
<dbReference type="InterPro" id="IPR011009">
    <property type="entry name" value="Kinase-like_dom_sf"/>
</dbReference>
<gene>
    <name evidence="12" type="ORF">PCOS0759_LOCUS4417</name>
</gene>
<keyword evidence="3" id="KW-0723">Serine/threonine-protein kinase</keyword>
<dbReference type="PROSITE" id="PS00109">
    <property type="entry name" value="PROTEIN_KINASE_TYR"/>
    <property type="match status" value="1"/>
</dbReference>
<comment type="catalytic activity">
    <reaction evidence="9">
        <text>L-threonyl-[protein] + ATP = O-phospho-L-threonyl-[protein] + ADP + H(+)</text>
        <dbReference type="Rhea" id="RHEA:46608"/>
        <dbReference type="Rhea" id="RHEA-COMP:11060"/>
        <dbReference type="Rhea" id="RHEA-COMP:11605"/>
        <dbReference type="ChEBI" id="CHEBI:15378"/>
        <dbReference type="ChEBI" id="CHEBI:30013"/>
        <dbReference type="ChEBI" id="CHEBI:30616"/>
        <dbReference type="ChEBI" id="CHEBI:61977"/>
        <dbReference type="ChEBI" id="CHEBI:456216"/>
        <dbReference type="EC" id="2.7.11.1"/>
    </reaction>
</comment>
<dbReference type="PANTHER" id="PTHR12209:SF0">
    <property type="entry name" value="EKC_KEOPS COMPLEX SUBUNIT TP53RK"/>
    <property type="match status" value="1"/>
</dbReference>
<dbReference type="GO" id="GO:0005524">
    <property type="term" value="F:ATP binding"/>
    <property type="evidence" value="ECO:0007669"/>
    <property type="project" value="UniProtKB-KW"/>
</dbReference>
<evidence type="ECO:0000256" key="4">
    <source>
        <dbReference type="ARBA" id="ARBA00022679"/>
    </source>
</evidence>
<dbReference type="SUPFAM" id="SSF56112">
    <property type="entry name" value="Protein kinase-like (PK-like)"/>
    <property type="match status" value="1"/>
</dbReference>
<reference evidence="12" key="1">
    <citation type="submission" date="2021-01" db="EMBL/GenBank/DDBJ databases">
        <authorList>
            <person name="Corre E."/>
            <person name="Pelletier E."/>
            <person name="Niang G."/>
            <person name="Scheremetjew M."/>
            <person name="Finn R."/>
            <person name="Kale V."/>
            <person name="Holt S."/>
            <person name="Cochrane G."/>
            <person name="Meng A."/>
            <person name="Brown T."/>
            <person name="Cohen L."/>
        </authorList>
    </citation>
    <scope>NUCLEOTIDE SEQUENCE</scope>
    <source>
        <strain evidence="12">WS</strain>
    </source>
</reference>
<protein>
    <recommendedName>
        <fullName evidence="2">non-specific serine/threonine protein kinase</fullName>
        <ecNumber evidence="2">2.7.11.1</ecNumber>
    </recommendedName>
</protein>
<dbReference type="GO" id="GO:0008033">
    <property type="term" value="P:tRNA processing"/>
    <property type="evidence" value="ECO:0007669"/>
    <property type="project" value="UniProtKB-KW"/>
</dbReference>
<dbReference type="AlphaFoldDB" id="A0A7S1PFS0"/>
<evidence type="ECO:0000256" key="1">
    <source>
        <dbReference type="ARBA" id="ARBA00010630"/>
    </source>
</evidence>
<evidence type="ECO:0000256" key="5">
    <source>
        <dbReference type="ARBA" id="ARBA00022694"/>
    </source>
</evidence>
<feature type="domain" description="Protein kinase" evidence="11">
    <location>
        <begin position="16"/>
        <end position="275"/>
    </location>
</feature>
<evidence type="ECO:0000259" key="11">
    <source>
        <dbReference type="PROSITE" id="PS50011"/>
    </source>
</evidence>
<keyword evidence="8" id="KW-0067">ATP-binding</keyword>
<dbReference type="NCBIfam" id="TIGR03724">
    <property type="entry name" value="arch_bud32"/>
    <property type="match status" value="1"/>
</dbReference>
<dbReference type="GO" id="GO:0005634">
    <property type="term" value="C:nucleus"/>
    <property type="evidence" value="ECO:0007669"/>
    <property type="project" value="TreeGrafter"/>
</dbReference>
<dbReference type="InterPro" id="IPR018934">
    <property type="entry name" value="RIO_dom"/>
</dbReference>